<name>A0ABW3FGS8_9HYPH</name>
<dbReference type="InterPro" id="IPR042099">
    <property type="entry name" value="ANL_N_sf"/>
</dbReference>
<dbReference type="Gene3D" id="3.40.50.12780">
    <property type="entry name" value="N-terminal domain of ligase-like"/>
    <property type="match status" value="1"/>
</dbReference>
<accession>A0ABW3FGS8</accession>
<evidence type="ECO:0000313" key="1">
    <source>
        <dbReference type="EMBL" id="MFD0916031.1"/>
    </source>
</evidence>
<protein>
    <submittedName>
        <fullName evidence="1">F390 synthetase-related protein</fullName>
    </submittedName>
</protein>
<dbReference type="InterPro" id="IPR053158">
    <property type="entry name" value="CapK_Type1_Caps_Biosynth"/>
</dbReference>
<sequence>MSAVGLYHALGSYLRVRTFPLIHGSATSVEKWQTKRLSNWIKRHVSAVPAFGEAARDGSRLQQFPVMTKADLMADFAAYNSAGISAKQGWEAFAGPKQIGPYVVGASTGTSGNRGLFVISQQERFRWLGAILAKGVPDFWRHKDRVAVMLPLDTPLYDTANKTSRLQLQFFDTSNPLDSLIDGLEGFVPTILIAPPRVLRRMVEMGVAVSPRSVFSAAEKLEAFDRNIIEAGLKTRLREIYMASEGLLAVSCKHNRLHLCEDCMHFELEDVGDGLVSPIISDFSRTTQIMMRYRMNDLLRMDSAPCPCGSPLRVVSEVIGRVDDVFKLSDTSGNAVEITPDLIRNTIVDTDRTIRDFRVIQTAPERIELKLEQDCLSDIGERARARLVELFAKHGCEPSINLAFEQLTEPPRGKLRRVECRLEGRVSDSKSSSMASKI</sequence>
<dbReference type="Proteomes" id="UP001597101">
    <property type="component" value="Unassembled WGS sequence"/>
</dbReference>
<keyword evidence="2" id="KW-1185">Reference proteome</keyword>
<dbReference type="EMBL" id="JBHTJV010000003">
    <property type="protein sequence ID" value="MFD0916031.1"/>
    <property type="molecule type" value="Genomic_DNA"/>
</dbReference>
<dbReference type="NCBIfam" id="TIGR02304">
    <property type="entry name" value="aden_form_hyp"/>
    <property type="match status" value="1"/>
</dbReference>
<organism evidence="1 2">
    <name type="scientific">Pseudahrensia aquimaris</name>
    <dbReference type="NCBI Taxonomy" id="744461"/>
    <lineage>
        <taxon>Bacteria</taxon>
        <taxon>Pseudomonadati</taxon>
        <taxon>Pseudomonadota</taxon>
        <taxon>Alphaproteobacteria</taxon>
        <taxon>Hyphomicrobiales</taxon>
        <taxon>Ahrensiaceae</taxon>
        <taxon>Pseudahrensia</taxon>
    </lineage>
</organism>
<dbReference type="RefSeq" id="WP_377211867.1">
    <property type="nucleotide sequence ID" value="NZ_JBHTJV010000003.1"/>
</dbReference>
<gene>
    <name evidence="1" type="ORF">ACFQ14_06390</name>
</gene>
<dbReference type="PANTHER" id="PTHR36932:SF1">
    <property type="entry name" value="CAPSULAR POLYSACCHARIDE BIOSYNTHESIS PROTEIN"/>
    <property type="match status" value="1"/>
</dbReference>
<dbReference type="PANTHER" id="PTHR36932">
    <property type="entry name" value="CAPSULAR POLYSACCHARIDE BIOSYNTHESIS PROTEIN"/>
    <property type="match status" value="1"/>
</dbReference>
<evidence type="ECO:0000313" key="2">
    <source>
        <dbReference type="Proteomes" id="UP001597101"/>
    </source>
</evidence>
<dbReference type="SUPFAM" id="SSF56801">
    <property type="entry name" value="Acetyl-CoA synthetase-like"/>
    <property type="match status" value="1"/>
</dbReference>
<dbReference type="InterPro" id="IPR012685">
    <property type="entry name" value="CHP02304_F390_synth-rel"/>
</dbReference>
<proteinExistence type="predicted"/>
<comment type="caution">
    <text evidence="1">The sequence shown here is derived from an EMBL/GenBank/DDBJ whole genome shotgun (WGS) entry which is preliminary data.</text>
</comment>
<reference evidence="2" key="1">
    <citation type="journal article" date="2019" name="Int. J. Syst. Evol. Microbiol.">
        <title>The Global Catalogue of Microorganisms (GCM) 10K type strain sequencing project: providing services to taxonomists for standard genome sequencing and annotation.</title>
        <authorList>
            <consortium name="The Broad Institute Genomics Platform"/>
            <consortium name="The Broad Institute Genome Sequencing Center for Infectious Disease"/>
            <person name="Wu L."/>
            <person name="Ma J."/>
        </authorList>
    </citation>
    <scope>NUCLEOTIDE SEQUENCE [LARGE SCALE GENOMIC DNA]</scope>
    <source>
        <strain evidence="2">CCUG 60023</strain>
    </source>
</reference>